<comment type="caution">
    <text evidence="8">The sequence shown here is derived from an EMBL/GenBank/DDBJ whole genome shotgun (WGS) entry which is preliminary data.</text>
</comment>
<dbReference type="Pfam" id="PF00005">
    <property type="entry name" value="ABC_tran"/>
    <property type="match status" value="1"/>
</dbReference>
<gene>
    <name evidence="8" type="ORF">MED297_09591</name>
</gene>
<dbReference type="AlphaFoldDB" id="A4BK54"/>
<organism evidence="8 9">
    <name type="scientific">Reinekea blandensis MED297</name>
    <dbReference type="NCBI Taxonomy" id="314283"/>
    <lineage>
        <taxon>Bacteria</taxon>
        <taxon>Pseudomonadati</taxon>
        <taxon>Pseudomonadota</taxon>
        <taxon>Gammaproteobacteria</taxon>
        <taxon>Oceanospirillales</taxon>
        <taxon>Saccharospirillaceae</taxon>
        <taxon>Reinekea</taxon>
    </lineage>
</organism>
<sequence length="417" mass="45916">MSTPLLRTEQLGLTINDRQLLSQVSLSVHPGELVGVIGPNGAGKSSLLKTLVGLHQQSAGKIWLHEQPLSQYRAQDRAQHISYLAQAQEMSFAFRVRETIMLGAHSRVRTKHFARGQLDQELNRIVDLLDIASLLDRRLDQLSGGERQLVHFARMLMQDSPLMLLDEPTASLDIGHEAQLMNLLHQQCRQGRSALVAIHNLNSAAAFCDRLLLIQNGQLVAEGDPEQVITQATMKRMYGPSVLVSRNPMTGTTTVLPLVESQTPVPLHVHLIGGAGSTVALCRQLLQMGVRVTAGIGHDQDSDTQLWEALGVEHIKVPTFAPIETADIDAAKGLVQQADITVMTDFPIGTMNAGNLTLAEQARHLWLVTSGNDDSMRFYDDSSLQRFHALQQRANVKQITATELMPIMRQQVASVTR</sequence>
<keyword evidence="5" id="KW-1278">Translocase</keyword>
<dbReference type="SMART" id="SM00382">
    <property type="entry name" value="AAA"/>
    <property type="match status" value="1"/>
</dbReference>
<comment type="similarity">
    <text evidence="1">Belongs to the ABC transporter superfamily.</text>
</comment>
<name>A4BK54_9GAMM</name>
<dbReference type="HOGENOM" id="CLU_000604_0_0_6"/>
<dbReference type="FunFam" id="3.40.50.300:FF:000134">
    <property type="entry name" value="Iron-enterobactin ABC transporter ATP-binding protein"/>
    <property type="match status" value="1"/>
</dbReference>
<dbReference type="InterPro" id="IPR003439">
    <property type="entry name" value="ABC_transporter-like_ATP-bd"/>
</dbReference>
<dbReference type="PANTHER" id="PTHR42794:SF1">
    <property type="entry name" value="HEMIN IMPORT ATP-BINDING PROTEIN HMUV"/>
    <property type="match status" value="1"/>
</dbReference>
<dbReference type="InterPro" id="IPR003593">
    <property type="entry name" value="AAA+_ATPase"/>
</dbReference>
<evidence type="ECO:0000256" key="4">
    <source>
        <dbReference type="ARBA" id="ARBA00022840"/>
    </source>
</evidence>
<evidence type="ECO:0000313" key="9">
    <source>
        <dbReference type="Proteomes" id="UP000005953"/>
    </source>
</evidence>
<evidence type="ECO:0000256" key="5">
    <source>
        <dbReference type="ARBA" id="ARBA00022967"/>
    </source>
</evidence>
<evidence type="ECO:0000256" key="1">
    <source>
        <dbReference type="ARBA" id="ARBA00005417"/>
    </source>
</evidence>
<dbReference type="GO" id="GO:0005524">
    <property type="term" value="F:ATP binding"/>
    <property type="evidence" value="ECO:0007669"/>
    <property type="project" value="UniProtKB-KW"/>
</dbReference>
<dbReference type="SUPFAM" id="SSF52540">
    <property type="entry name" value="P-loop containing nucleoside triphosphate hydrolases"/>
    <property type="match status" value="1"/>
</dbReference>
<dbReference type="CDD" id="cd03214">
    <property type="entry name" value="ABC_Iron-Siderophores_B12_Hemin"/>
    <property type="match status" value="1"/>
</dbReference>
<keyword evidence="2" id="KW-0813">Transport</keyword>
<dbReference type="GO" id="GO:0016887">
    <property type="term" value="F:ATP hydrolysis activity"/>
    <property type="evidence" value="ECO:0007669"/>
    <property type="project" value="InterPro"/>
</dbReference>
<evidence type="ECO:0000256" key="6">
    <source>
        <dbReference type="ARBA" id="ARBA00037066"/>
    </source>
</evidence>
<dbReference type="OrthoDB" id="6461291at2"/>
<dbReference type="RefSeq" id="WP_008046234.1">
    <property type="nucleotide sequence ID" value="NZ_CH724152.1"/>
</dbReference>
<feature type="domain" description="ABC transporter" evidence="7">
    <location>
        <begin position="6"/>
        <end position="241"/>
    </location>
</feature>
<dbReference type="Gene3D" id="3.40.50.300">
    <property type="entry name" value="P-loop containing nucleotide triphosphate hydrolases"/>
    <property type="match status" value="1"/>
</dbReference>
<evidence type="ECO:0000313" key="8">
    <source>
        <dbReference type="EMBL" id="EAR07483.1"/>
    </source>
</evidence>
<dbReference type="Proteomes" id="UP000005953">
    <property type="component" value="Unassembled WGS sequence"/>
</dbReference>
<accession>A4BK54</accession>
<evidence type="ECO:0000259" key="7">
    <source>
        <dbReference type="PROSITE" id="PS50893"/>
    </source>
</evidence>
<keyword evidence="4 8" id="KW-0067">ATP-binding</keyword>
<keyword evidence="9" id="KW-1185">Reference proteome</keyword>
<dbReference type="STRING" id="314283.MED297_09591"/>
<evidence type="ECO:0000256" key="2">
    <source>
        <dbReference type="ARBA" id="ARBA00022448"/>
    </source>
</evidence>
<evidence type="ECO:0000256" key="3">
    <source>
        <dbReference type="ARBA" id="ARBA00022741"/>
    </source>
</evidence>
<dbReference type="PANTHER" id="PTHR42794">
    <property type="entry name" value="HEMIN IMPORT ATP-BINDING PROTEIN HMUV"/>
    <property type="match status" value="1"/>
</dbReference>
<dbReference type="InterPro" id="IPR027417">
    <property type="entry name" value="P-loop_NTPase"/>
</dbReference>
<keyword evidence="3" id="KW-0547">Nucleotide-binding</keyword>
<comment type="function">
    <text evidence="6">Part of the ABC transporter complex HmuTUV involved in hemin import. Responsible for energy coupling to the transport system.</text>
</comment>
<dbReference type="PROSITE" id="PS50893">
    <property type="entry name" value="ABC_TRANSPORTER_2"/>
    <property type="match status" value="1"/>
</dbReference>
<proteinExistence type="inferred from homology"/>
<reference evidence="8 9" key="1">
    <citation type="submission" date="2006-02" db="EMBL/GenBank/DDBJ databases">
        <authorList>
            <person name="Pinhassi J."/>
            <person name="Pedros-Alio C."/>
            <person name="Ferriera S."/>
            <person name="Johnson J."/>
            <person name="Kravitz S."/>
            <person name="Halpern A."/>
            <person name="Remington K."/>
            <person name="Beeson K."/>
            <person name="Tran B."/>
            <person name="Rogers Y.-H."/>
            <person name="Friedman R."/>
            <person name="Venter J.C."/>
        </authorList>
    </citation>
    <scope>NUCLEOTIDE SEQUENCE [LARGE SCALE GENOMIC DNA]</scope>
    <source>
        <strain evidence="8 9">MED297</strain>
    </source>
</reference>
<protein>
    <submittedName>
        <fullName evidence="8">Vitamin B12 transport ATP-binding protein BtuD</fullName>
    </submittedName>
</protein>
<dbReference type="EMBL" id="AAOE01000041">
    <property type="protein sequence ID" value="EAR07483.1"/>
    <property type="molecule type" value="Genomic_DNA"/>
</dbReference>